<feature type="transmembrane region" description="Helical" evidence="1">
    <location>
        <begin position="330"/>
        <end position="355"/>
    </location>
</feature>
<evidence type="ECO:0000313" key="2">
    <source>
        <dbReference type="EMBL" id="REE25624.1"/>
    </source>
</evidence>
<feature type="transmembrane region" description="Helical" evidence="1">
    <location>
        <begin position="79"/>
        <end position="100"/>
    </location>
</feature>
<evidence type="ECO:0000256" key="1">
    <source>
        <dbReference type="SAM" id="Phobius"/>
    </source>
</evidence>
<feature type="transmembrane region" description="Helical" evidence="1">
    <location>
        <begin position="238"/>
        <end position="257"/>
    </location>
</feature>
<evidence type="ECO:0000313" key="3">
    <source>
        <dbReference type="Proteomes" id="UP000256919"/>
    </source>
</evidence>
<accession>A0A3D9N3T5</accession>
<keyword evidence="1" id="KW-0812">Transmembrane</keyword>
<dbReference type="InterPro" id="IPR022134">
    <property type="entry name" value="DUF3667"/>
</dbReference>
<reference evidence="2 3" key="1">
    <citation type="submission" date="2018-07" db="EMBL/GenBank/DDBJ databases">
        <title>Genomic Encyclopedia of Type Strains, Phase III (KMG-III): the genomes of soil and plant-associated and newly described type strains.</title>
        <authorList>
            <person name="Whitman W."/>
        </authorList>
    </citation>
    <scope>NUCLEOTIDE SEQUENCE [LARGE SCALE GENOMIC DNA]</scope>
    <source>
        <strain evidence="2 3">CECT 7948</strain>
    </source>
</reference>
<dbReference type="Proteomes" id="UP000256919">
    <property type="component" value="Unassembled WGS sequence"/>
</dbReference>
<organism evidence="2 3">
    <name type="scientific">Winogradskyella pacifica</name>
    <dbReference type="NCBI Taxonomy" id="664642"/>
    <lineage>
        <taxon>Bacteria</taxon>
        <taxon>Pseudomonadati</taxon>
        <taxon>Bacteroidota</taxon>
        <taxon>Flavobacteriia</taxon>
        <taxon>Flavobacteriales</taxon>
        <taxon>Flavobacteriaceae</taxon>
        <taxon>Winogradskyella</taxon>
    </lineage>
</organism>
<proteinExistence type="predicted"/>
<gene>
    <name evidence="2" type="ORF">DFQ09_102215</name>
</gene>
<dbReference type="EMBL" id="QREI01000002">
    <property type="protein sequence ID" value="REE25624.1"/>
    <property type="molecule type" value="Genomic_DNA"/>
</dbReference>
<protein>
    <submittedName>
        <fullName evidence="2">Uncharacterized protein DUF3667</fullName>
    </submittedName>
</protein>
<feature type="transmembrane region" description="Helical" evidence="1">
    <location>
        <begin position="297"/>
        <end position="318"/>
    </location>
</feature>
<feature type="transmembrane region" description="Helical" evidence="1">
    <location>
        <begin position="269"/>
        <end position="291"/>
    </location>
</feature>
<keyword evidence="1" id="KW-1133">Transmembrane helix</keyword>
<dbReference type="AlphaFoldDB" id="A0A3D9N3T5"/>
<comment type="caution">
    <text evidence="2">The sequence shown here is derived from an EMBL/GenBank/DDBJ whole genome shotgun (WGS) entry which is preliminary data.</text>
</comment>
<keyword evidence="3" id="KW-1185">Reference proteome</keyword>
<name>A0A3D9N3T5_9FLAO</name>
<sequence>MSTNQVDCKNCEQPFDADFQFCPHCGQKSNDELTIGVLFYNTISNYFSFDARFFKSFFPLLFKPGYLAKEFINGKRLMYLHPAQMYLFISVVFFFLSSFYSREFREDIDKGMEEVLASRSEKVLTQDSIPQDSIAINNYLKPLRDNSFTIGLDDDDLKVIDSLSRIKVPKKNFGTSFTFNEREMDSIIATGASDETLYKHMGMSDNAGSIKRKFYSQILKFYKTMGLGQIYQTFIDSIPLAMFFLLPLFALLLKLFFFNKGRYSHHLVFSFYYFSFLFTLFSIMFSINRWLIDIPDWIDWLIAFSTFFYLVVAIARFYRQHWLLSFVKTGVIGFLFMSLVLPFSLTILGIISFLYY</sequence>
<dbReference type="OrthoDB" id="1143019at2"/>
<keyword evidence="1" id="KW-0472">Membrane</keyword>
<dbReference type="Pfam" id="PF12412">
    <property type="entry name" value="DUF3667"/>
    <property type="match status" value="1"/>
</dbReference>
<dbReference type="RefSeq" id="WP_115808616.1">
    <property type="nucleotide sequence ID" value="NZ_JABFDI010000001.1"/>
</dbReference>